<sequence length="671" mass="68909">MGITIDIDTGGTFTDGFIVRDGDVRTVKVPTTPHDLTACFLDCISAGAEAFERGIEDFLGETDIIRFSNTIGTNTIIQRNGSKIGLIVTAGSEAMAPTHDEEGKSPLVAPDMVIGIAEAVAADGTVTTSPDAAAILDAAQTLIDRGARGIVVALANSDLSPANERRVRAVIKAEYPRDYLGSVPTFLASDISARPGTRERINAAVLNAYIHGKLARLLYKAGEELRLRGYRGTLFIGHNNGAVARVAKTRAINTYNSGPTGGLYGARAIGALYGANTLIATDMGGTSFDISYVDGGQASYALQPEVEGFACNLPMMAIDALGAGGGSIAEVEGGVLKVGPQSAGALPGPACFGLGGTKATVTDANLVLGILDPARFLGGGMTLDLGKARAAIDAAVAQPLGLSIEDAALAIRRNVEAAMGKAVGAVAERLGRPSGLPVIAYGGAGAIHAADIATNAGVGRVIITPFSAVSSAFGSSLMDVGHIYYRRADLLVESASDLLSAGTLVAEMATEAARDMRGEGFEPADAEARLQLFWTGAGGEPEILVAAETAAISDADAAAAALVAARDALGTAGPLRLASIAYSASARVPHFEWRHGQTAAADFPSARLADRQVWFGGPARIATPVYDRARMGPGHALSGPGIVESSQTTILVPEGWSLAIDAYDNALLERN</sequence>
<dbReference type="Pfam" id="PF01968">
    <property type="entry name" value="Hydantoinase_A"/>
    <property type="match status" value="1"/>
</dbReference>
<name>A0AAD1D3X6_SPHMI</name>
<proteinExistence type="predicted"/>
<dbReference type="GO" id="GO:0005829">
    <property type="term" value="C:cytosol"/>
    <property type="evidence" value="ECO:0007669"/>
    <property type="project" value="TreeGrafter"/>
</dbReference>
<protein>
    <submittedName>
        <fullName evidence="4">5-oxoprolinase</fullName>
    </submittedName>
    <submittedName>
        <fullName evidence="5">N-methylhydantoinase A/acetophenone carboxylase</fullName>
    </submittedName>
</protein>
<dbReference type="Proteomes" id="UP000276029">
    <property type="component" value="Unassembled WGS sequence"/>
</dbReference>
<evidence type="ECO:0000259" key="1">
    <source>
        <dbReference type="Pfam" id="PF01968"/>
    </source>
</evidence>
<feature type="domain" description="Hydantoinase/oxoprolinase N-terminal" evidence="2">
    <location>
        <begin position="5"/>
        <end position="174"/>
    </location>
</feature>
<evidence type="ECO:0000313" key="4">
    <source>
        <dbReference type="EMBL" id="BBE33245.1"/>
    </source>
</evidence>
<dbReference type="InterPro" id="IPR002821">
    <property type="entry name" value="Hydantoinase_A"/>
</dbReference>
<dbReference type="InterPro" id="IPR008040">
    <property type="entry name" value="Hydant_A_N"/>
</dbReference>
<dbReference type="InterPro" id="IPR049517">
    <property type="entry name" value="ACX-like_C"/>
</dbReference>
<keyword evidence="7" id="KW-1185">Reference proteome</keyword>
<evidence type="ECO:0000313" key="6">
    <source>
        <dbReference type="Proteomes" id="UP000275727"/>
    </source>
</evidence>
<feature type="domain" description="Hydantoinase A/oxoprolinase" evidence="1">
    <location>
        <begin position="200"/>
        <end position="480"/>
    </location>
</feature>
<dbReference type="KEGG" id="smic:SmB9_09030"/>
<dbReference type="PANTHER" id="PTHR11365">
    <property type="entry name" value="5-OXOPROLINASE RELATED"/>
    <property type="match status" value="1"/>
</dbReference>
<dbReference type="AlphaFoldDB" id="A0AAD1D3X6"/>
<dbReference type="EMBL" id="AP018711">
    <property type="protein sequence ID" value="BBE33245.1"/>
    <property type="molecule type" value="Genomic_DNA"/>
</dbReference>
<dbReference type="Pfam" id="PF05378">
    <property type="entry name" value="Hydant_A_N"/>
    <property type="match status" value="1"/>
</dbReference>
<dbReference type="GO" id="GO:0006749">
    <property type="term" value="P:glutathione metabolic process"/>
    <property type="evidence" value="ECO:0007669"/>
    <property type="project" value="TreeGrafter"/>
</dbReference>
<evidence type="ECO:0000313" key="5">
    <source>
        <dbReference type="EMBL" id="RKS85465.1"/>
    </source>
</evidence>
<evidence type="ECO:0000259" key="3">
    <source>
        <dbReference type="Pfam" id="PF19278"/>
    </source>
</evidence>
<accession>A0AAD1D3X6</accession>
<evidence type="ECO:0000259" key="2">
    <source>
        <dbReference type="Pfam" id="PF05378"/>
    </source>
</evidence>
<dbReference type="Proteomes" id="UP000275727">
    <property type="component" value="Chromosome"/>
</dbReference>
<organism evidence="4 6">
    <name type="scientific">Sphingosinicella microcystinivorans</name>
    <dbReference type="NCBI Taxonomy" id="335406"/>
    <lineage>
        <taxon>Bacteria</taxon>
        <taxon>Pseudomonadati</taxon>
        <taxon>Pseudomonadota</taxon>
        <taxon>Alphaproteobacteria</taxon>
        <taxon>Sphingomonadales</taxon>
        <taxon>Sphingosinicellaceae</taxon>
        <taxon>Sphingosinicella</taxon>
    </lineage>
</organism>
<dbReference type="InterPro" id="IPR045079">
    <property type="entry name" value="Oxoprolinase-like"/>
</dbReference>
<dbReference type="GO" id="GO:0017168">
    <property type="term" value="F:5-oxoprolinase (ATP-hydrolyzing) activity"/>
    <property type="evidence" value="ECO:0007669"/>
    <property type="project" value="TreeGrafter"/>
</dbReference>
<dbReference type="RefSeq" id="WP_121053299.1">
    <property type="nucleotide sequence ID" value="NZ_AP018711.1"/>
</dbReference>
<dbReference type="Pfam" id="PF19278">
    <property type="entry name" value="Hydant_A_C"/>
    <property type="match status" value="1"/>
</dbReference>
<dbReference type="EMBL" id="RBWX01000011">
    <property type="protein sequence ID" value="RKS85465.1"/>
    <property type="molecule type" value="Genomic_DNA"/>
</dbReference>
<feature type="domain" description="Acetophenone carboxylase-like C-terminal" evidence="3">
    <location>
        <begin position="599"/>
        <end position="663"/>
    </location>
</feature>
<evidence type="ECO:0000313" key="7">
    <source>
        <dbReference type="Proteomes" id="UP000276029"/>
    </source>
</evidence>
<reference evidence="4 6" key="1">
    <citation type="submission" date="2018-06" db="EMBL/GenBank/DDBJ databases">
        <title>Complete Genome Sequence of the Microcystin-Degrading Bacterium Sphingosinicella microcystinivorans Strain B-9.</title>
        <authorList>
            <person name="Jin H."/>
            <person name="Nishizawa T."/>
            <person name="Guo Y."/>
            <person name="Nishizawa A."/>
            <person name="Park H."/>
            <person name="Kato H."/>
            <person name="Tsuji K."/>
            <person name="Harada K."/>
        </authorList>
    </citation>
    <scope>NUCLEOTIDE SEQUENCE [LARGE SCALE GENOMIC DNA]</scope>
    <source>
        <strain evidence="4 6">B9</strain>
    </source>
</reference>
<gene>
    <name evidence="5" type="ORF">DFR51_3385</name>
    <name evidence="4" type="ORF">SmB9_09030</name>
</gene>
<reference evidence="5 7" key="2">
    <citation type="submission" date="2018-10" db="EMBL/GenBank/DDBJ databases">
        <title>Genomic Encyclopedia of Type Strains, Phase IV (KMG-IV): sequencing the most valuable type-strain genomes for metagenomic binning, comparative biology and taxonomic classification.</title>
        <authorList>
            <person name="Goeker M."/>
        </authorList>
    </citation>
    <scope>NUCLEOTIDE SEQUENCE [LARGE SCALE GENOMIC DNA]</scope>
    <source>
        <strain evidence="5 7">DSM 19791</strain>
    </source>
</reference>
<dbReference type="PANTHER" id="PTHR11365:SF23">
    <property type="entry name" value="HYPOTHETICAL 5-OXOPROLINASE (EUROFUNG)-RELATED"/>
    <property type="match status" value="1"/>
</dbReference>